<evidence type="ECO:0000256" key="3">
    <source>
        <dbReference type="ARBA" id="ARBA00012239"/>
    </source>
</evidence>
<dbReference type="InterPro" id="IPR015422">
    <property type="entry name" value="PyrdxlP-dep_Trfase_small"/>
</dbReference>
<dbReference type="SUPFAM" id="SSF53383">
    <property type="entry name" value="PLP-dependent transferases"/>
    <property type="match status" value="1"/>
</dbReference>
<dbReference type="InterPro" id="IPR015424">
    <property type="entry name" value="PyrdxlP-dep_Trfase"/>
</dbReference>
<accession>A0A9E5JU10</accession>
<dbReference type="GO" id="GO:0031071">
    <property type="term" value="F:cysteine desulfurase activity"/>
    <property type="evidence" value="ECO:0007669"/>
    <property type="project" value="UniProtKB-EC"/>
</dbReference>
<reference evidence="9" key="1">
    <citation type="submission" date="2020-03" db="EMBL/GenBank/DDBJ databases">
        <authorList>
            <person name="Guo F."/>
        </authorList>
    </citation>
    <scope>NUCLEOTIDE SEQUENCE</scope>
    <source>
        <strain evidence="9">JCM 30134</strain>
    </source>
</reference>
<comment type="catalytic activity">
    <reaction evidence="6">
        <text>(sulfur carrier)-H + L-cysteine = (sulfur carrier)-SH + L-alanine</text>
        <dbReference type="Rhea" id="RHEA:43892"/>
        <dbReference type="Rhea" id="RHEA-COMP:14737"/>
        <dbReference type="Rhea" id="RHEA-COMP:14739"/>
        <dbReference type="ChEBI" id="CHEBI:29917"/>
        <dbReference type="ChEBI" id="CHEBI:35235"/>
        <dbReference type="ChEBI" id="CHEBI:57972"/>
        <dbReference type="ChEBI" id="CHEBI:64428"/>
        <dbReference type="EC" id="2.8.1.7"/>
    </reaction>
</comment>
<dbReference type="InterPro" id="IPR015421">
    <property type="entry name" value="PyrdxlP-dep_Trfase_major"/>
</dbReference>
<evidence type="ECO:0000256" key="1">
    <source>
        <dbReference type="ARBA" id="ARBA00001933"/>
    </source>
</evidence>
<dbReference type="Pfam" id="PF00266">
    <property type="entry name" value="Aminotran_5"/>
    <property type="match status" value="1"/>
</dbReference>
<evidence type="ECO:0000256" key="4">
    <source>
        <dbReference type="ARBA" id="ARBA00022679"/>
    </source>
</evidence>
<dbReference type="GO" id="GO:0030170">
    <property type="term" value="F:pyridoxal phosphate binding"/>
    <property type="evidence" value="ECO:0007669"/>
    <property type="project" value="InterPro"/>
</dbReference>
<dbReference type="AlphaFoldDB" id="A0A9E5JU10"/>
<dbReference type="InterPro" id="IPR003808">
    <property type="entry name" value="Fe-S_metab-assoc_dom"/>
</dbReference>
<dbReference type="CDD" id="cd06453">
    <property type="entry name" value="SufS_like"/>
    <property type="match status" value="1"/>
</dbReference>
<dbReference type="InterPro" id="IPR000192">
    <property type="entry name" value="Aminotrans_V_dom"/>
</dbReference>
<keyword evidence="4" id="KW-0808">Transferase</keyword>
<name>A0A9E5JU10_9GAMM</name>
<keyword evidence="5" id="KW-0663">Pyridoxal phosphate</keyword>
<feature type="domain" description="Aminotransferase class V" evidence="7">
    <location>
        <begin position="24"/>
        <end position="396"/>
    </location>
</feature>
<evidence type="ECO:0000256" key="2">
    <source>
        <dbReference type="ARBA" id="ARBA00010447"/>
    </source>
</evidence>
<organism evidence="9 10">
    <name type="scientific">Pseudomaricurvus hydrocarbonicus</name>
    <dbReference type="NCBI Taxonomy" id="1470433"/>
    <lineage>
        <taxon>Bacteria</taxon>
        <taxon>Pseudomonadati</taxon>
        <taxon>Pseudomonadota</taxon>
        <taxon>Gammaproteobacteria</taxon>
        <taxon>Cellvibrionales</taxon>
        <taxon>Cellvibrionaceae</taxon>
        <taxon>Pseudomaricurvus</taxon>
    </lineage>
</organism>
<dbReference type="Proteomes" id="UP000787472">
    <property type="component" value="Unassembled WGS sequence"/>
</dbReference>
<dbReference type="RefSeq" id="WP_167182554.1">
    <property type="nucleotide sequence ID" value="NZ_JAAONZ010000003.1"/>
</dbReference>
<protein>
    <recommendedName>
        <fullName evidence="3">cysteine desulfurase</fullName>
        <ecNumber evidence="3">2.8.1.7</ecNumber>
    </recommendedName>
</protein>
<evidence type="ECO:0000256" key="6">
    <source>
        <dbReference type="ARBA" id="ARBA00050776"/>
    </source>
</evidence>
<dbReference type="InterPro" id="IPR020578">
    <property type="entry name" value="Aminotrans_V_PyrdxlP_BS"/>
</dbReference>
<dbReference type="Gene3D" id="3.90.1010.10">
    <property type="match status" value="1"/>
</dbReference>
<comment type="cofactor">
    <cofactor evidence="1">
        <name>pyridoxal 5'-phosphate</name>
        <dbReference type="ChEBI" id="CHEBI:597326"/>
    </cofactor>
</comment>
<dbReference type="SUPFAM" id="SSF82649">
    <property type="entry name" value="SufE/NifU"/>
    <property type="match status" value="1"/>
</dbReference>
<evidence type="ECO:0000313" key="10">
    <source>
        <dbReference type="Proteomes" id="UP000787472"/>
    </source>
</evidence>
<dbReference type="PANTHER" id="PTHR43586:SF8">
    <property type="entry name" value="CYSTEINE DESULFURASE 1, CHLOROPLASTIC"/>
    <property type="match status" value="1"/>
</dbReference>
<dbReference type="Gene3D" id="3.90.1150.10">
    <property type="entry name" value="Aspartate Aminotransferase, domain 1"/>
    <property type="match status" value="1"/>
</dbReference>
<gene>
    <name evidence="9" type="ORF">G8770_04870</name>
</gene>
<evidence type="ECO:0000259" key="7">
    <source>
        <dbReference type="Pfam" id="PF00266"/>
    </source>
</evidence>
<sequence>MSFDSAAFKQQFPLFSHPENAQLVYLDNAATTQRPQCVIDAMSDFYSRYNANTHRSSHRLARAATSMVELVRGQAADFLNARSRDEIIFTRGATEGLNLLAQSLGKTLNPGDQIVLSAAEHHANLVPWQMVAEQYQLQLRFLPDVLGEPQLGQLPHMLSDKTRVVALSAASNALGFRVAVEWVKPLLPEHCLLVVDASQRLAHEELDVQALQCDFLVGSAHKFYGPTGIGLLYGRAESLHGLPPWQGGGEMIANVSLTGSDYALAPHRFEAGTSSLAAIAGLGACLTFLQSQDRQAMATYESHLTRYLHSELTRLTETMPLKLLTTHRNNVGIAALVCRPESSLSVSDMAHWLDEHDIAVRVGHHCAQPLMEGLGLSGSLRISLAAYNDRADVDALIQALEKLPFDADALARPPSAEGEWVGDDLSSVSLSDLADQPSWQKRYRQLTRWANLLQPKPQIRQTENRVHGCETEVWLVHQQRGERHCFAVDTDSRVIQGLSVLLLVLLDNKTTEQILALDVNQVFMDLGLEKYLSESRSNGFRALLEQMHDLVRSSVRPD</sequence>
<keyword evidence="10" id="KW-1185">Reference proteome</keyword>
<dbReference type="GO" id="GO:0006534">
    <property type="term" value="P:cysteine metabolic process"/>
    <property type="evidence" value="ECO:0007669"/>
    <property type="project" value="InterPro"/>
</dbReference>
<dbReference type="Pfam" id="PF02657">
    <property type="entry name" value="SufE"/>
    <property type="match status" value="1"/>
</dbReference>
<dbReference type="PANTHER" id="PTHR43586">
    <property type="entry name" value="CYSTEINE DESULFURASE"/>
    <property type="match status" value="1"/>
</dbReference>
<evidence type="ECO:0000313" key="9">
    <source>
        <dbReference type="EMBL" id="NHO64870.1"/>
    </source>
</evidence>
<keyword evidence="9" id="KW-0032">Aminotransferase</keyword>
<dbReference type="EC" id="2.8.1.7" evidence="3"/>
<evidence type="ECO:0000256" key="5">
    <source>
        <dbReference type="ARBA" id="ARBA00022898"/>
    </source>
</evidence>
<dbReference type="GO" id="GO:0008483">
    <property type="term" value="F:transaminase activity"/>
    <property type="evidence" value="ECO:0007669"/>
    <property type="project" value="UniProtKB-KW"/>
</dbReference>
<dbReference type="EMBL" id="JAAONZ010000003">
    <property type="protein sequence ID" value="NHO64870.1"/>
    <property type="molecule type" value="Genomic_DNA"/>
</dbReference>
<proteinExistence type="inferred from homology"/>
<comment type="similarity">
    <text evidence="2">Belongs to the class-V pyridoxal-phosphate-dependent aminotransferase family. Csd subfamily.</text>
</comment>
<feature type="domain" description="Fe-S metabolism associated" evidence="8">
    <location>
        <begin position="432"/>
        <end position="548"/>
    </location>
</feature>
<evidence type="ECO:0000259" key="8">
    <source>
        <dbReference type="Pfam" id="PF02657"/>
    </source>
</evidence>
<dbReference type="PROSITE" id="PS00595">
    <property type="entry name" value="AA_TRANSFER_CLASS_5"/>
    <property type="match status" value="1"/>
</dbReference>
<comment type="caution">
    <text evidence="9">The sequence shown here is derived from an EMBL/GenBank/DDBJ whole genome shotgun (WGS) entry which is preliminary data.</text>
</comment>
<dbReference type="Gene3D" id="3.40.640.10">
    <property type="entry name" value="Type I PLP-dependent aspartate aminotransferase-like (Major domain)"/>
    <property type="match status" value="1"/>
</dbReference>
<dbReference type="InterPro" id="IPR010970">
    <property type="entry name" value="Cys_dSase_SufS"/>
</dbReference>